<evidence type="ECO:0000313" key="5">
    <source>
        <dbReference type="Proteomes" id="UP000272942"/>
    </source>
</evidence>
<name>A0A3P8KM69_9TREM</name>
<dbReference type="InterPro" id="IPR012677">
    <property type="entry name" value="Nucleotide-bd_a/b_plait_sf"/>
</dbReference>
<feature type="compositionally biased region" description="Basic and acidic residues" evidence="2">
    <location>
        <begin position="1"/>
        <end position="24"/>
    </location>
</feature>
<dbReference type="Proteomes" id="UP000272942">
    <property type="component" value="Unassembled WGS sequence"/>
</dbReference>
<keyword evidence="1" id="KW-0694">RNA-binding</keyword>
<dbReference type="GO" id="GO:0005634">
    <property type="term" value="C:nucleus"/>
    <property type="evidence" value="ECO:0007669"/>
    <property type="project" value="TreeGrafter"/>
</dbReference>
<dbReference type="InterPro" id="IPR051485">
    <property type="entry name" value="SR-CTD_assoc_factor"/>
</dbReference>
<sequence length="670" mass="72161">MFQLRDPSDPPEHRGFYRDQREKPVGMSAQGTPQSGYSISPPERPVNTALRSRDSPGLDLYERSGLEPEGNGTSWTRSGSRPRKFRRVESHDDGIGTYPARLLSSSSSDQSDSNAEADEDDDDEDGAENSADDSSLMLSARRRPDPRSTQSHPVQTAQPLTPTSDQKRRRKHLGLPILRPDCVGILSHTVFIGHLHKQLAESRLQALCAEVAEGPVVDCNFIPPRGCAFVTFATRRAAHRAVTQMDQSTMNGRQIKVAWAPNRGIKEHEAYCKAYWDVEEGCTYLPLSEVTKLTRPQLDELLEGYGEVDEDSVADARLRDLILTPTVIPAARNSGGFISGGKHRSGQRHHNSRNRHGTSISSSAFSTLPQLPTLPAIVQCTTPTVLRPSVPTATVPLIVPVATPPLLINTSVTDGASSDFQGANSVSASGATAPISGSPSMQPPPATGAVTLPPQSVPSRPSVFPGGFLHPRPVHSMDSGYASSGPQGKSFTTLVHIVADRNCNVVCMWPTPSMSMGPQPGPFPSRTHAPYPTSGPVRSNSHITQPTSCSFGPRMTERSAVASMGPMHPRAPYQANFGMPQQIRPNMNQMGHQPVELRPAYPPRIPCGPGPAIRTASWAGSSGPPGASGFRPGPMAFNAPPFGRPSFQQPMHPMGPGYPPARFPPRPRGR</sequence>
<feature type="compositionally biased region" description="Polar residues" evidence="2">
    <location>
        <begin position="147"/>
        <end position="164"/>
    </location>
</feature>
<protein>
    <recommendedName>
        <fullName evidence="3">RRM domain-containing protein</fullName>
    </recommendedName>
</protein>
<dbReference type="GO" id="GO:0003723">
    <property type="term" value="F:RNA binding"/>
    <property type="evidence" value="ECO:0007669"/>
    <property type="project" value="UniProtKB-UniRule"/>
</dbReference>
<feature type="region of interest" description="Disordered" evidence="2">
    <location>
        <begin position="532"/>
        <end position="553"/>
    </location>
</feature>
<feature type="compositionally biased region" description="Basic residues" evidence="2">
    <location>
        <begin position="341"/>
        <end position="356"/>
    </location>
</feature>
<dbReference type="PROSITE" id="PS50102">
    <property type="entry name" value="RRM"/>
    <property type="match status" value="1"/>
</dbReference>
<dbReference type="SUPFAM" id="SSF54928">
    <property type="entry name" value="RNA-binding domain, RBD"/>
    <property type="match status" value="1"/>
</dbReference>
<feature type="region of interest" description="Disordered" evidence="2">
    <location>
        <begin position="1"/>
        <end position="169"/>
    </location>
</feature>
<dbReference type="Gene3D" id="3.30.70.330">
    <property type="match status" value="1"/>
</dbReference>
<dbReference type="InterPro" id="IPR035979">
    <property type="entry name" value="RBD_domain_sf"/>
</dbReference>
<feature type="region of interest" description="Disordered" evidence="2">
    <location>
        <begin position="618"/>
        <end position="670"/>
    </location>
</feature>
<dbReference type="InterPro" id="IPR000504">
    <property type="entry name" value="RRM_dom"/>
</dbReference>
<feature type="compositionally biased region" description="Acidic residues" evidence="2">
    <location>
        <begin position="115"/>
        <end position="131"/>
    </location>
</feature>
<dbReference type="OrthoDB" id="79367at2759"/>
<proteinExistence type="predicted"/>
<dbReference type="PANTHER" id="PTHR23140">
    <property type="entry name" value="RNA PROCESSING PROTEIN LD23810P"/>
    <property type="match status" value="1"/>
</dbReference>
<organism evidence="4 5">
    <name type="scientific">Echinostoma caproni</name>
    <dbReference type="NCBI Taxonomy" id="27848"/>
    <lineage>
        <taxon>Eukaryota</taxon>
        <taxon>Metazoa</taxon>
        <taxon>Spiralia</taxon>
        <taxon>Lophotrochozoa</taxon>
        <taxon>Platyhelminthes</taxon>
        <taxon>Trematoda</taxon>
        <taxon>Digenea</taxon>
        <taxon>Plagiorchiida</taxon>
        <taxon>Echinostomata</taxon>
        <taxon>Echinostomatoidea</taxon>
        <taxon>Echinostomatidae</taxon>
        <taxon>Echinostoma</taxon>
    </lineage>
</organism>
<feature type="compositionally biased region" description="Basic and acidic residues" evidence="2">
    <location>
        <begin position="51"/>
        <end position="66"/>
    </location>
</feature>
<feature type="compositionally biased region" description="Low complexity" evidence="2">
    <location>
        <begin position="618"/>
        <end position="634"/>
    </location>
</feature>
<feature type="region of interest" description="Disordered" evidence="2">
    <location>
        <begin position="423"/>
        <end position="470"/>
    </location>
</feature>
<dbReference type="EMBL" id="UZAN01044152">
    <property type="protein sequence ID" value="VDP80146.1"/>
    <property type="molecule type" value="Genomic_DNA"/>
</dbReference>
<dbReference type="PANTHER" id="PTHR23140:SF4">
    <property type="entry name" value="PROTEIN CBR-NRD-1"/>
    <property type="match status" value="1"/>
</dbReference>
<dbReference type="SMART" id="SM00360">
    <property type="entry name" value="RRM"/>
    <property type="match status" value="1"/>
</dbReference>
<keyword evidence="5" id="KW-1185">Reference proteome</keyword>
<feature type="compositionally biased region" description="Polar residues" evidence="2">
    <location>
        <begin position="423"/>
        <end position="440"/>
    </location>
</feature>
<feature type="domain" description="RRM" evidence="3">
    <location>
        <begin position="188"/>
        <end position="262"/>
    </location>
</feature>
<evidence type="ECO:0000313" key="4">
    <source>
        <dbReference type="EMBL" id="VDP80146.1"/>
    </source>
</evidence>
<gene>
    <name evidence="4" type="ORF">ECPE_LOCUS7089</name>
</gene>
<evidence type="ECO:0000256" key="2">
    <source>
        <dbReference type="SAM" id="MobiDB-lite"/>
    </source>
</evidence>
<feature type="compositionally biased region" description="Polar residues" evidence="2">
    <location>
        <begin position="536"/>
        <end position="550"/>
    </location>
</feature>
<reference evidence="4 5" key="1">
    <citation type="submission" date="2018-11" db="EMBL/GenBank/DDBJ databases">
        <authorList>
            <consortium name="Pathogen Informatics"/>
        </authorList>
    </citation>
    <scope>NUCLEOTIDE SEQUENCE [LARGE SCALE GENOMIC DNA]</scope>
    <source>
        <strain evidence="4 5">Egypt</strain>
    </source>
</reference>
<feature type="region of interest" description="Disordered" evidence="2">
    <location>
        <begin position="334"/>
        <end position="364"/>
    </location>
</feature>
<feature type="compositionally biased region" description="Low complexity" evidence="2">
    <location>
        <begin position="104"/>
        <end position="114"/>
    </location>
</feature>
<evidence type="ECO:0000256" key="1">
    <source>
        <dbReference type="PROSITE-ProRule" id="PRU00176"/>
    </source>
</evidence>
<dbReference type="Pfam" id="PF00076">
    <property type="entry name" value="RRM_1"/>
    <property type="match status" value="1"/>
</dbReference>
<dbReference type="AlphaFoldDB" id="A0A3P8KM69"/>
<feature type="compositionally biased region" description="Polar residues" evidence="2">
    <location>
        <begin position="29"/>
        <end position="38"/>
    </location>
</feature>
<evidence type="ECO:0000259" key="3">
    <source>
        <dbReference type="PROSITE" id="PS50102"/>
    </source>
</evidence>
<accession>A0A3P8KM69</accession>